<dbReference type="PANTHER" id="PTHR37984:SF15">
    <property type="entry name" value="INTEGRASE CATALYTIC DOMAIN-CONTAINING PROTEIN"/>
    <property type="match status" value="1"/>
</dbReference>
<dbReference type="InterPro" id="IPR036397">
    <property type="entry name" value="RNaseH_sf"/>
</dbReference>
<name>A0A9Q3I1X3_9BASI</name>
<dbReference type="GO" id="GO:0003676">
    <property type="term" value="F:nucleic acid binding"/>
    <property type="evidence" value="ECO:0007669"/>
    <property type="project" value="InterPro"/>
</dbReference>
<gene>
    <name evidence="1" type="ORF">O181_064738</name>
</gene>
<organism evidence="1 2">
    <name type="scientific">Austropuccinia psidii MF-1</name>
    <dbReference type="NCBI Taxonomy" id="1389203"/>
    <lineage>
        <taxon>Eukaryota</taxon>
        <taxon>Fungi</taxon>
        <taxon>Dikarya</taxon>
        <taxon>Basidiomycota</taxon>
        <taxon>Pucciniomycotina</taxon>
        <taxon>Pucciniomycetes</taxon>
        <taxon>Pucciniales</taxon>
        <taxon>Sphaerophragmiaceae</taxon>
        <taxon>Austropuccinia</taxon>
    </lineage>
</organism>
<dbReference type="InterPro" id="IPR012337">
    <property type="entry name" value="RNaseH-like_sf"/>
</dbReference>
<comment type="caution">
    <text evidence="1">The sequence shown here is derived from an EMBL/GenBank/DDBJ whole genome shotgun (WGS) entry which is preliminary data.</text>
</comment>
<evidence type="ECO:0000313" key="2">
    <source>
        <dbReference type="Proteomes" id="UP000765509"/>
    </source>
</evidence>
<dbReference type="OrthoDB" id="2273864at2759"/>
<evidence type="ECO:0008006" key="3">
    <source>
        <dbReference type="Google" id="ProtNLM"/>
    </source>
</evidence>
<accession>A0A9Q3I1X3</accession>
<keyword evidence="2" id="KW-1185">Reference proteome</keyword>
<dbReference type="Gene3D" id="3.30.420.10">
    <property type="entry name" value="Ribonuclease H-like superfamily/Ribonuclease H"/>
    <property type="match status" value="1"/>
</dbReference>
<protein>
    <recommendedName>
        <fullName evidence="3">Integrase catalytic domain-containing protein</fullName>
    </recommendedName>
</protein>
<sequence length="164" mass="19298">MSAIFKKQERSSKDVWINQASSNSICPWNSLSMDSITQFPLSNNFDSTIVVVYRFSTMAIFIQTYGTITTLELAQIFISHVFSKHSLPQLKISRVHSTAFHPETDGQKERVNQILEQYPWMYVSYHQDDWYTRLPLDEFAYNNAEHSSKKKSPFFHYLWKKSQL</sequence>
<dbReference type="SUPFAM" id="SSF53098">
    <property type="entry name" value="Ribonuclease H-like"/>
    <property type="match status" value="1"/>
</dbReference>
<dbReference type="InterPro" id="IPR050951">
    <property type="entry name" value="Retrovirus_Pol_polyprotein"/>
</dbReference>
<dbReference type="AlphaFoldDB" id="A0A9Q3I1X3"/>
<reference evidence="1" key="1">
    <citation type="submission" date="2021-03" db="EMBL/GenBank/DDBJ databases">
        <title>Draft genome sequence of rust myrtle Austropuccinia psidii MF-1, a brazilian biotype.</title>
        <authorList>
            <person name="Quecine M.C."/>
            <person name="Pachon D.M.R."/>
            <person name="Bonatelli M.L."/>
            <person name="Correr F.H."/>
            <person name="Franceschini L.M."/>
            <person name="Leite T.F."/>
            <person name="Margarido G.R.A."/>
            <person name="Almeida C.A."/>
            <person name="Ferrarezi J.A."/>
            <person name="Labate C.A."/>
        </authorList>
    </citation>
    <scope>NUCLEOTIDE SEQUENCE</scope>
    <source>
        <strain evidence="1">MF-1</strain>
    </source>
</reference>
<proteinExistence type="predicted"/>
<evidence type="ECO:0000313" key="1">
    <source>
        <dbReference type="EMBL" id="MBW0525023.1"/>
    </source>
</evidence>
<dbReference type="EMBL" id="AVOT02031492">
    <property type="protein sequence ID" value="MBW0525023.1"/>
    <property type="molecule type" value="Genomic_DNA"/>
</dbReference>
<dbReference type="PANTHER" id="PTHR37984">
    <property type="entry name" value="PROTEIN CBG26694"/>
    <property type="match status" value="1"/>
</dbReference>
<dbReference type="Proteomes" id="UP000765509">
    <property type="component" value="Unassembled WGS sequence"/>
</dbReference>